<comment type="catalytic activity">
    <reaction evidence="2">
        <text>2 GTP = 3',3'-c-di-GMP + 2 diphosphate</text>
        <dbReference type="Rhea" id="RHEA:24898"/>
        <dbReference type="ChEBI" id="CHEBI:33019"/>
        <dbReference type="ChEBI" id="CHEBI:37565"/>
        <dbReference type="ChEBI" id="CHEBI:58805"/>
        <dbReference type="EC" id="2.7.7.65"/>
    </reaction>
</comment>
<dbReference type="OrthoDB" id="9813903at2"/>
<dbReference type="Gene3D" id="3.30.70.270">
    <property type="match status" value="1"/>
</dbReference>
<protein>
    <recommendedName>
        <fullName evidence="1">diguanylate cyclase</fullName>
        <ecNumber evidence="1">2.7.7.65</ecNumber>
    </recommendedName>
</protein>
<reference evidence="7" key="1">
    <citation type="submission" date="2016-10" db="EMBL/GenBank/DDBJ databases">
        <authorList>
            <person name="Varghese N."/>
            <person name="Submissions S."/>
        </authorList>
    </citation>
    <scope>NUCLEOTIDE SEQUENCE [LARGE SCALE GENOMIC DNA]</scope>
    <source>
        <strain evidence="7">CGMCC 1.11014</strain>
    </source>
</reference>
<dbReference type="EC" id="2.7.7.65" evidence="1"/>
<accession>A0A1I7M1M8</accession>
<feature type="compositionally biased region" description="Low complexity" evidence="3">
    <location>
        <begin position="372"/>
        <end position="385"/>
    </location>
</feature>
<dbReference type="GO" id="GO:1902201">
    <property type="term" value="P:negative regulation of bacterial-type flagellum-dependent cell motility"/>
    <property type="evidence" value="ECO:0007669"/>
    <property type="project" value="TreeGrafter"/>
</dbReference>
<keyword evidence="4" id="KW-0812">Transmembrane</keyword>
<evidence type="ECO:0000259" key="5">
    <source>
        <dbReference type="PROSITE" id="PS50887"/>
    </source>
</evidence>
<feature type="transmembrane region" description="Helical" evidence="4">
    <location>
        <begin position="143"/>
        <end position="168"/>
    </location>
</feature>
<name>A0A1I7M1M8_9BURK</name>
<dbReference type="STRING" id="1035707.SAMN05216552_104817"/>
<dbReference type="Proteomes" id="UP000199391">
    <property type="component" value="Unassembled WGS sequence"/>
</dbReference>
<dbReference type="CDD" id="cd01949">
    <property type="entry name" value="GGDEF"/>
    <property type="match status" value="1"/>
</dbReference>
<keyword evidence="4" id="KW-1133">Transmembrane helix</keyword>
<organism evidence="6 7">
    <name type="scientific">Pseudoduganella namucuonensis</name>
    <dbReference type="NCBI Taxonomy" id="1035707"/>
    <lineage>
        <taxon>Bacteria</taxon>
        <taxon>Pseudomonadati</taxon>
        <taxon>Pseudomonadota</taxon>
        <taxon>Betaproteobacteria</taxon>
        <taxon>Burkholderiales</taxon>
        <taxon>Oxalobacteraceae</taxon>
        <taxon>Telluria group</taxon>
        <taxon>Pseudoduganella</taxon>
    </lineage>
</organism>
<feature type="transmembrane region" description="Helical" evidence="4">
    <location>
        <begin position="180"/>
        <end position="201"/>
    </location>
</feature>
<evidence type="ECO:0000256" key="3">
    <source>
        <dbReference type="SAM" id="MobiDB-lite"/>
    </source>
</evidence>
<dbReference type="AlphaFoldDB" id="A0A1I7M1M8"/>
<feature type="transmembrane region" description="Helical" evidence="4">
    <location>
        <begin position="27"/>
        <end position="46"/>
    </location>
</feature>
<dbReference type="Pfam" id="PF00990">
    <property type="entry name" value="GGDEF"/>
    <property type="match status" value="1"/>
</dbReference>
<dbReference type="FunFam" id="3.30.70.270:FF:000001">
    <property type="entry name" value="Diguanylate cyclase domain protein"/>
    <property type="match status" value="1"/>
</dbReference>
<feature type="transmembrane region" description="Helical" evidence="4">
    <location>
        <begin position="108"/>
        <end position="131"/>
    </location>
</feature>
<dbReference type="GO" id="GO:0043709">
    <property type="term" value="P:cell adhesion involved in single-species biofilm formation"/>
    <property type="evidence" value="ECO:0007669"/>
    <property type="project" value="TreeGrafter"/>
</dbReference>
<feature type="region of interest" description="Disordered" evidence="3">
    <location>
        <begin position="362"/>
        <end position="391"/>
    </location>
</feature>
<sequence>MTTLMSGAMSIVMYSCHNSFGDEVKGLGRWALGLLCVVGAAVAFMLRDTLPPKVALMATNALLFWGIGLSMIGTQEFFGQPPSWRLFHGTWLAGVLGVGWWLLVAPDFMARVATFSFLAFVFYAAQVRLVLRHGARHFSTRFFGALLTLQSAVVLSRGCLALLSGGASVDVLLDSGVANLYLAMANFMALMLTVAFMTMATRRLQTVLESRSTHDPLTGVLNRRGFARAYERQRALLRRSGRPLTLMIIDLDHFKLVNDKHGHLMGDRVLIHVARAIAQALREIDAVARFGGEEFVVLLSDAEPPSAVQAAERIRAALPGGPGHRLPACTVSIGIASHASDEESLDGLLARADAALYRAKANGRDRVEVSETPAPATAPAPASAAGSDNPC</sequence>
<dbReference type="PANTHER" id="PTHR45138:SF9">
    <property type="entry name" value="DIGUANYLATE CYCLASE DGCM-RELATED"/>
    <property type="match status" value="1"/>
</dbReference>
<keyword evidence="4" id="KW-0472">Membrane</keyword>
<gene>
    <name evidence="6" type="ORF">SAMN05216552_104817</name>
</gene>
<feature type="domain" description="GGDEF" evidence="5">
    <location>
        <begin position="242"/>
        <end position="372"/>
    </location>
</feature>
<evidence type="ECO:0000256" key="2">
    <source>
        <dbReference type="ARBA" id="ARBA00034247"/>
    </source>
</evidence>
<evidence type="ECO:0000256" key="4">
    <source>
        <dbReference type="SAM" id="Phobius"/>
    </source>
</evidence>
<evidence type="ECO:0000313" key="7">
    <source>
        <dbReference type="Proteomes" id="UP000199391"/>
    </source>
</evidence>
<dbReference type="InterPro" id="IPR029787">
    <property type="entry name" value="Nucleotide_cyclase"/>
</dbReference>
<dbReference type="InterPro" id="IPR043128">
    <property type="entry name" value="Rev_trsase/Diguanyl_cyclase"/>
</dbReference>
<feature type="transmembrane region" description="Helical" evidence="4">
    <location>
        <begin position="52"/>
        <end position="72"/>
    </location>
</feature>
<evidence type="ECO:0000313" key="6">
    <source>
        <dbReference type="EMBL" id="SFV15815.1"/>
    </source>
</evidence>
<dbReference type="GO" id="GO:0005886">
    <property type="term" value="C:plasma membrane"/>
    <property type="evidence" value="ECO:0007669"/>
    <property type="project" value="TreeGrafter"/>
</dbReference>
<dbReference type="PANTHER" id="PTHR45138">
    <property type="entry name" value="REGULATORY COMPONENTS OF SENSORY TRANSDUCTION SYSTEM"/>
    <property type="match status" value="1"/>
</dbReference>
<keyword evidence="7" id="KW-1185">Reference proteome</keyword>
<dbReference type="EMBL" id="FPBO01000048">
    <property type="protein sequence ID" value="SFV15815.1"/>
    <property type="molecule type" value="Genomic_DNA"/>
</dbReference>
<dbReference type="InterPro" id="IPR050469">
    <property type="entry name" value="Diguanylate_Cyclase"/>
</dbReference>
<dbReference type="GO" id="GO:0052621">
    <property type="term" value="F:diguanylate cyclase activity"/>
    <property type="evidence" value="ECO:0007669"/>
    <property type="project" value="UniProtKB-EC"/>
</dbReference>
<dbReference type="SMART" id="SM00267">
    <property type="entry name" value="GGDEF"/>
    <property type="match status" value="1"/>
</dbReference>
<evidence type="ECO:0000256" key="1">
    <source>
        <dbReference type="ARBA" id="ARBA00012528"/>
    </source>
</evidence>
<dbReference type="InterPro" id="IPR000160">
    <property type="entry name" value="GGDEF_dom"/>
</dbReference>
<dbReference type="PROSITE" id="PS50887">
    <property type="entry name" value="GGDEF"/>
    <property type="match status" value="1"/>
</dbReference>
<dbReference type="NCBIfam" id="TIGR00254">
    <property type="entry name" value="GGDEF"/>
    <property type="match status" value="1"/>
</dbReference>
<proteinExistence type="predicted"/>
<dbReference type="RefSeq" id="WP_093560556.1">
    <property type="nucleotide sequence ID" value="NZ_FPBO01000048.1"/>
</dbReference>
<dbReference type="SUPFAM" id="SSF55073">
    <property type="entry name" value="Nucleotide cyclase"/>
    <property type="match status" value="1"/>
</dbReference>
<feature type="transmembrane region" description="Helical" evidence="4">
    <location>
        <begin position="84"/>
        <end position="102"/>
    </location>
</feature>